<dbReference type="Pfam" id="PF12833">
    <property type="entry name" value="HTH_18"/>
    <property type="match status" value="1"/>
</dbReference>
<dbReference type="InterPro" id="IPR018062">
    <property type="entry name" value="HTH_AraC-typ_CS"/>
</dbReference>
<accession>A0A0F9PPK5</accession>
<dbReference type="Gene3D" id="1.10.10.60">
    <property type="entry name" value="Homeodomain-like"/>
    <property type="match status" value="1"/>
</dbReference>
<dbReference type="EMBL" id="LAZR01002156">
    <property type="protein sequence ID" value="KKN33720.1"/>
    <property type="molecule type" value="Genomic_DNA"/>
</dbReference>
<protein>
    <recommendedName>
        <fullName evidence="4">HTH araC/xylS-type domain-containing protein</fullName>
    </recommendedName>
</protein>
<dbReference type="InterPro" id="IPR018060">
    <property type="entry name" value="HTH_AraC"/>
</dbReference>
<dbReference type="InterPro" id="IPR009057">
    <property type="entry name" value="Homeodomain-like_sf"/>
</dbReference>
<proteinExistence type="predicted"/>
<dbReference type="SMART" id="SM00342">
    <property type="entry name" value="HTH_ARAC"/>
    <property type="match status" value="1"/>
</dbReference>
<feature type="domain" description="HTH araC/xylS-type" evidence="4">
    <location>
        <begin position="222"/>
        <end position="323"/>
    </location>
</feature>
<dbReference type="PROSITE" id="PS00041">
    <property type="entry name" value="HTH_ARAC_FAMILY_1"/>
    <property type="match status" value="1"/>
</dbReference>
<evidence type="ECO:0000313" key="5">
    <source>
        <dbReference type="EMBL" id="KKN33720.1"/>
    </source>
</evidence>
<gene>
    <name evidence="5" type="ORF">LCGC14_0800950</name>
</gene>
<evidence type="ECO:0000256" key="1">
    <source>
        <dbReference type="ARBA" id="ARBA00023015"/>
    </source>
</evidence>
<dbReference type="PANTHER" id="PTHR46796:SF12">
    <property type="entry name" value="HTH-TYPE DNA-BINDING TRANSCRIPTIONAL ACTIVATOR EUTR"/>
    <property type="match status" value="1"/>
</dbReference>
<dbReference type="PROSITE" id="PS01124">
    <property type="entry name" value="HTH_ARAC_FAMILY_2"/>
    <property type="match status" value="1"/>
</dbReference>
<evidence type="ECO:0000256" key="2">
    <source>
        <dbReference type="ARBA" id="ARBA00023125"/>
    </source>
</evidence>
<organism evidence="5">
    <name type="scientific">marine sediment metagenome</name>
    <dbReference type="NCBI Taxonomy" id="412755"/>
    <lineage>
        <taxon>unclassified sequences</taxon>
        <taxon>metagenomes</taxon>
        <taxon>ecological metagenomes</taxon>
    </lineage>
</organism>
<dbReference type="GO" id="GO:0003700">
    <property type="term" value="F:DNA-binding transcription factor activity"/>
    <property type="evidence" value="ECO:0007669"/>
    <property type="project" value="InterPro"/>
</dbReference>
<dbReference type="AlphaFoldDB" id="A0A0F9PPK5"/>
<dbReference type="InterPro" id="IPR050204">
    <property type="entry name" value="AraC_XylS_family_regulators"/>
</dbReference>
<keyword evidence="1" id="KW-0805">Transcription regulation</keyword>
<comment type="caution">
    <text evidence="5">The sequence shown here is derived from an EMBL/GenBank/DDBJ whole genome shotgun (WGS) entry which is preliminary data.</text>
</comment>
<keyword evidence="3" id="KW-0804">Transcription</keyword>
<dbReference type="GO" id="GO:0043565">
    <property type="term" value="F:sequence-specific DNA binding"/>
    <property type="evidence" value="ECO:0007669"/>
    <property type="project" value="InterPro"/>
</dbReference>
<evidence type="ECO:0000259" key="4">
    <source>
        <dbReference type="PROSITE" id="PS01124"/>
    </source>
</evidence>
<name>A0A0F9PPK5_9ZZZZ</name>
<evidence type="ECO:0000256" key="3">
    <source>
        <dbReference type="ARBA" id="ARBA00023163"/>
    </source>
</evidence>
<dbReference type="PANTHER" id="PTHR46796">
    <property type="entry name" value="HTH-TYPE TRANSCRIPTIONAL ACTIVATOR RHAS-RELATED"/>
    <property type="match status" value="1"/>
</dbReference>
<sequence>MYASINKNNTVAQKCSTDAPDVCVLEATDADEHADNLRDWQQQYDQVSHGPFHGKIEELSSQHLHVFREHTSQSVRQQCNVWSNSVWLGFAANGQSCRINGQQVNHQQLMVRPGDTQFELVTPEQFDIYGIVINLDALSDAAEEDDSEFDKTIQSSLIKEWHPEKLARMKSTLNGWLAPNEQQSVDSFQQDNLMTAVLDILNYADPVTAKMPSFKRRLAVVNTVKDYLEAHSARTITISELCELCHVSRRTLQYSFEDVLGMSPLKYIRLSRLNGVRRHLLMGLEDGETIAMVAERWGFLHAGQFSHDYTELFAENPSITLLRQRY</sequence>
<reference evidence="5" key="1">
    <citation type="journal article" date="2015" name="Nature">
        <title>Complex archaea that bridge the gap between prokaryotes and eukaryotes.</title>
        <authorList>
            <person name="Spang A."/>
            <person name="Saw J.H."/>
            <person name="Jorgensen S.L."/>
            <person name="Zaremba-Niedzwiedzka K."/>
            <person name="Martijn J."/>
            <person name="Lind A.E."/>
            <person name="van Eijk R."/>
            <person name="Schleper C."/>
            <person name="Guy L."/>
            <person name="Ettema T.J."/>
        </authorList>
    </citation>
    <scope>NUCLEOTIDE SEQUENCE</scope>
</reference>
<keyword evidence="2" id="KW-0238">DNA-binding</keyword>
<dbReference type="SUPFAM" id="SSF46689">
    <property type="entry name" value="Homeodomain-like"/>
    <property type="match status" value="1"/>
</dbReference>